<dbReference type="InterPro" id="IPR032816">
    <property type="entry name" value="VTT_dom"/>
</dbReference>
<dbReference type="Pfam" id="PF09335">
    <property type="entry name" value="VTT_dom"/>
    <property type="match status" value="1"/>
</dbReference>
<dbReference type="AlphaFoldDB" id="A0A2T0WM95"/>
<keyword evidence="1" id="KW-0472">Membrane</keyword>
<gene>
    <name evidence="3" type="ORF">CLV74_109127</name>
</gene>
<dbReference type="PANTHER" id="PTHR42709:SF4">
    <property type="entry name" value="INNER MEMBRANE PROTEIN YQAA"/>
    <property type="match status" value="1"/>
</dbReference>
<dbReference type="PANTHER" id="PTHR42709">
    <property type="entry name" value="ALKALINE PHOSPHATASE LIKE PROTEIN"/>
    <property type="match status" value="1"/>
</dbReference>
<feature type="transmembrane region" description="Helical" evidence="1">
    <location>
        <begin position="40"/>
        <end position="61"/>
    </location>
</feature>
<evidence type="ECO:0000256" key="1">
    <source>
        <dbReference type="SAM" id="Phobius"/>
    </source>
</evidence>
<feature type="transmembrane region" description="Helical" evidence="1">
    <location>
        <begin position="91"/>
        <end position="112"/>
    </location>
</feature>
<evidence type="ECO:0000313" key="3">
    <source>
        <dbReference type="EMBL" id="PRY87805.1"/>
    </source>
</evidence>
<sequence length="146" mass="16269">MEDLIALASLAAIAFGAATILPLQSEFLFIGLIVGGDTSLPLLLLVASVFNTLGSCVNYWLGWYLDRFEGKKWFPASPRQMERARNWYNKWGVWALLLSWAPLGDAMTVIAGVMRTNFWLFTLLVGISKTGRYIVVMWLTVATGYA</sequence>
<reference evidence="3 4" key="1">
    <citation type="submission" date="2018-03" db="EMBL/GenBank/DDBJ databases">
        <title>Genomic Encyclopedia of Archaeal and Bacterial Type Strains, Phase II (KMG-II): from individual species to whole genera.</title>
        <authorList>
            <person name="Goeker M."/>
        </authorList>
    </citation>
    <scope>NUCLEOTIDE SEQUENCE [LARGE SCALE GENOMIC DNA]</scope>
    <source>
        <strain evidence="3 4">DSM 100212</strain>
    </source>
</reference>
<keyword evidence="4" id="KW-1185">Reference proteome</keyword>
<feature type="domain" description="VTT" evidence="2">
    <location>
        <begin position="33"/>
        <end position="137"/>
    </location>
</feature>
<proteinExistence type="predicted"/>
<feature type="transmembrane region" description="Helical" evidence="1">
    <location>
        <begin position="118"/>
        <end position="141"/>
    </location>
</feature>
<dbReference type="InterPro" id="IPR051311">
    <property type="entry name" value="DedA_domain"/>
</dbReference>
<accession>A0A2T0WM95</accession>
<protein>
    <submittedName>
        <fullName evidence="3">Membrane protein YqaA with SNARE-associated domain</fullName>
    </submittedName>
</protein>
<organism evidence="3 4">
    <name type="scientific">Donghicola tyrosinivorans</name>
    <dbReference type="NCBI Taxonomy" id="1652492"/>
    <lineage>
        <taxon>Bacteria</taxon>
        <taxon>Pseudomonadati</taxon>
        <taxon>Pseudomonadota</taxon>
        <taxon>Alphaproteobacteria</taxon>
        <taxon>Rhodobacterales</taxon>
        <taxon>Roseobacteraceae</taxon>
        <taxon>Donghicola</taxon>
    </lineage>
</organism>
<keyword evidence="1" id="KW-0812">Transmembrane</keyword>
<comment type="caution">
    <text evidence="3">The sequence shown here is derived from an EMBL/GenBank/DDBJ whole genome shotgun (WGS) entry which is preliminary data.</text>
</comment>
<keyword evidence="1" id="KW-1133">Transmembrane helix</keyword>
<dbReference type="Proteomes" id="UP000238392">
    <property type="component" value="Unassembled WGS sequence"/>
</dbReference>
<dbReference type="RefSeq" id="WP_245888549.1">
    <property type="nucleotide sequence ID" value="NZ_PVTQ01000009.1"/>
</dbReference>
<evidence type="ECO:0000259" key="2">
    <source>
        <dbReference type="Pfam" id="PF09335"/>
    </source>
</evidence>
<name>A0A2T0WM95_9RHOB</name>
<evidence type="ECO:0000313" key="4">
    <source>
        <dbReference type="Proteomes" id="UP000238392"/>
    </source>
</evidence>
<dbReference type="EMBL" id="PVTQ01000009">
    <property type="protein sequence ID" value="PRY87805.1"/>
    <property type="molecule type" value="Genomic_DNA"/>
</dbReference>